<evidence type="ECO:0000256" key="2">
    <source>
        <dbReference type="ARBA" id="ARBA00022517"/>
    </source>
</evidence>
<dbReference type="Proteomes" id="UP000800041">
    <property type="component" value="Unassembled WGS sequence"/>
</dbReference>
<feature type="region of interest" description="Disordered" evidence="8">
    <location>
        <begin position="153"/>
        <end position="329"/>
    </location>
</feature>
<dbReference type="InterPro" id="IPR000467">
    <property type="entry name" value="G_patch_dom"/>
</dbReference>
<feature type="compositionally biased region" description="Basic and acidic residues" evidence="8">
    <location>
        <begin position="277"/>
        <end position="288"/>
    </location>
</feature>
<reference evidence="10" key="1">
    <citation type="journal article" date="2020" name="Stud. Mycol.">
        <title>101 Dothideomycetes genomes: a test case for predicting lifestyles and emergence of pathogens.</title>
        <authorList>
            <person name="Haridas S."/>
            <person name="Albert R."/>
            <person name="Binder M."/>
            <person name="Bloem J."/>
            <person name="Labutti K."/>
            <person name="Salamov A."/>
            <person name="Andreopoulos B."/>
            <person name="Baker S."/>
            <person name="Barry K."/>
            <person name="Bills G."/>
            <person name="Bluhm B."/>
            <person name="Cannon C."/>
            <person name="Castanera R."/>
            <person name="Culley D."/>
            <person name="Daum C."/>
            <person name="Ezra D."/>
            <person name="Gonzalez J."/>
            <person name="Henrissat B."/>
            <person name="Kuo A."/>
            <person name="Liang C."/>
            <person name="Lipzen A."/>
            <person name="Lutzoni F."/>
            <person name="Magnuson J."/>
            <person name="Mondo S."/>
            <person name="Nolan M."/>
            <person name="Ohm R."/>
            <person name="Pangilinan J."/>
            <person name="Park H.-J."/>
            <person name="Ramirez L."/>
            <person name="Alfaro M."/>
            <person name="Sun H."/>
            <person name="Tritt A."/>
            <person name="Yoshinaga Y."/>
            <person name="Zwiers L.-H."/>
            <person name="Turgeon B."/>
            <person name="Goodwin S."/>
            <person name="Spatafora J."/>
            <person name="Crous P."/>
            <person name="Grigoriev I."/>
        </authorList>
    </citation>
    <scope>NUCLEOTIDE SEQUENCE</scope>
    <source>
        <strain evidence="10">CBS 113979</strain>
    </source>
</reference>
<feature type="compositionally biased region" description="Basic and acidic residues" evidence="8">
    <location>
        <begin position="244"/>
        <end position="266"/>
    </location>
</feature>
<evidence type="ECO:0000256" key="5">
    <source>
        <dbReference type="ARBA" id="ARBA00038007"/>
    </source>
</evidence>
<comment type="similarity">
    <text evidence="5">Belongs to the PINX1 family.</text>
</comment>
<dbReference type="GO" id="GO:0005730">
    <property type="term" value="C:nucleolus"/>
    <property type="evidence" value="ECO:0007669"/>
    <property type="project" value="UniProtKB-SubCell"/>
</dbReference>
<gene>
    <name evidence="10" type="ORF">K402DRAFT_448974</name>
</gene>
<comment type="subcellular location">
    <subcellularLocation>
        <location evidence="1">Nucleus</location>
        <location evidence="1">Nucleolus</location>
    </subcellularLocation>
</comment>
<protein>
    <recommendedName>
        <fullName evidence="6">PinX1-related protein 1</fullName>
    </recommendedName>
</protein>
<feature type="compositionally biased region" description="Basic residues" evidence="8">
    <location>
        <begin position="267"/>
        <end position="276"/>
    </location>
</feature>
<dbReference type="AlphaFoldDB" id="A0A6G1GLZ8"/>
<dbReference type="PANTHER" id="PTHR23149">
    <property type="entry name" value="G PATCH DOMAIN CONTAINING PROTEIN"/>
    <property type="match status" value="1"/>
</dbReference>
<evidence type="ECO:0000256" key="6">
    <source>
        <dbReference type="ARBA" id="ARBA00041961"/>
    </source>
</evidence>
<evidence type="ECO:0000256" key="7">
    <source>
        <dbReference type="ARBA" id="ARBA00043878"/>
    </source>
</evidence>
<dbReference type="PANTHER" id="PTHR23149:SF31">
    <property type="entry name" value="PROTEIN PXR1"/>
    <property type="match status" value="1"/>
</dbReference>
<evidence type="ECO:0000256" key="3">
    <source>
        <dbReference type="ARBA" id="ARBA00022552"/>
    </source>
</evidence>
<dbReference type="InterPro" id="IPR050656">
    <property type="entry name" value="PINX1"/>
</dbReference>
<dbReference type="OrthoDB" id="29523at2759"/>
<keyword evidence="2" id="KW-0690">Ribosome biogenesis</keyword>
<accession>A0A6G1GLZ8</accession>
<evidence type="ECO:0000256" key="8">
    <source>
        <dbReference type="SAM" id="MobiDB-lite"/>
    </source>
</evidence>
<dbReference type="EMBL" id="ML977192">
    <property type="protein sequence ID" value="KAF1981844.1"/>
    <property type="molecule type" value="Genomic_DNA"/>
</dbReference>
<keyword evidence="11" id="KW-1185">Reference proteome</keyword>
<dbReference type="PROSITE" id="PS50174">
    <property type="entry name" value="G_PATCH"/>
    <property type="match status" value="1"/>
</dbReference>
<keyword evidence="3" id="KW-0698">rRNA processing</keyword>
<dbReference type="GO" id="GO:0006364">
    <property type="term" value="P:rRNA processing"/>
    <property type="evidence" value="ECO:0007669"/>
    <property type="project" value="UniProtKB-KW"/>
</dbReference>
<organism evidence="10 11">
    <name type="scientific">Aulographum hederae CBS 113979</name>
    <dbReference type="NCBI Taxonomy" id="1176131"/>
    <lineage>
        <taxon>Eukaryota</taxon>
        <taxon>Fungi</taxon>
        <taxon>Dikarya</taxon>
        <taxon>Ascomycota</taxon>
        <taxon>Pezizomycotina</taxon>
        <taxon>Dothideomycetes</taxon>
        <taxon>Pleosporomycetidae</taxon>
        <taxon>Aulographales</taxon>
        <taxon>Aulographaceae</taxon>
    </lineage>
</organism>
<evidence type="ECO:0000256" key="4">
    <source>
        <dbReference type="ARBA" id="ARBA00023242"/>
    </source>
</evidence>
<keyword evidence="4" id="KW-0539">Nucleus</keyword>
<dbReference type="GO" id="GO:0003676">
    <property type="term" value="F:nucleic acid binding"/>
    <property type="evidence" value="ECO:0007669"/>
    <property type="project" value="InterPro"/>
</dbReference>
<evidence type="ECO:0000259" key="9">
    <source>
        <dbReference type="PROSITE" id="PS50174"/>
    </source>
</evidence>
<comment type="function">
    <text evidence="7">Involved in rRNA-processing at A0, A1 and A2 sites and negatively regulates telomerase.</text>
</comment>
<evidence type="ECO:0000256" key="1">
    <source>
        <dbReference type="ARBA" id="ARBA00004604"/>
    </source>
</evidence>
<proteinExistence type="inferred from homology"/>
<name>A0A6G1GLZ8_9PEZI</name>
<sequence length="360" mass="40039">MGLAAPKNRMKINNDPNNNTWSKNVDSFGQKILRAQGWTPGAYLGAKDAKHAAHFTDANKSHIRIQLRDDNLGVGAKRGSAEKDNFALDMFQGILGRLNGKSDAQLEKEASSRRDVKLAMYAGSRWGGMNFVSGGFLVGDTMDLVKDPGLKAASTKLPTVQQEEESPKSSKKRKRSEEEEAEDTSSRKKSKSKSKKTTDNEAESCADRRKEKKRKEKKDREAQAMEVDTPAENDQDTSTAANPKSKELSKRASKEEKKLRKQERKEQKRARRAARQARKEAPAETTRDDTDEESSSDGAVVKEPVSSVALERVSSVSATATPDPPLRGRHLIRQRYIQQKKMASSDAQAMKEIFMITARS</sequence>
<evidence type="ECO:0000313" key="10">
    <source>
        <dbReference type="EMBL" id="KAF1981844.1"/>
    </source>
</evidence>
<feature type="domain" description="G-patch" evidence="9">
    <location>
        <begin position="25"/>
        <end position="79"/>
    </location>
</feature>
<evidence type="ECO:0000313" key="11">
    <source>
        <dbReference type="Proteomes" id="UP000800041"/>
    </source>
</evidence>